<organism evidence="7 8">
    <name type="scientific">Croceimicrobium hydrocarbonivorans</name>
    <dbReference type="NCBI Taxonomy" id="2761580"/>
    <lineage>
        <taxon>Bacteria</taxon>
        <taxon>Pseudomonadati</taxon>
        <taxon>Bacteroidota</taxon>
        <taxon>Flavobacteriia</taxon>
        <taxon>Flavobacteriales</taxon>
        <taxon>Owenweeksiaceae</taxon>
        <taxon>Croceimicrobium</taxon>
    </lineage>
</organism>
<dbReference type="Proteomes" id="UP000516305">
    <property type="component" value="Chromosome"/>
</dbReference>
<evidence type="ECO:0000256" key="3">
    <source>
        <dbReference type="ARBA" id="ARBA00022827"/>
    </source>
</evidence>
<dbReference type="Gene3D" id="3.50.50.60">
    <property type="entry name" value="FAD/NAD(P)-binding domain"/>
    <property type="match status" value="1"/>
</dbReference>
<feature type="domain" description="FAD dependent oxidoreductase" evidence="6">
    <location>
        <begin position="6"/>
        <end position="396"/>
    </location>
</feature>
<evidence type="ECO:0000313" key="7">
    <source>
        <dbReference type="EMBL" id="QNR24700.1"/>
    </source>
</evidence>
<evidence type="ECO:0000313" key="8">
    <source>
        <dbReference type="Proteomes" id="UP000516305"/>
    </source>
</evidence>
<dbReference type="EMBL" id="CP060139">
    <property type="protein sequence ID" value="QNR24700.1"/>
    <property type="molecule type" value="Genomic_DNA"/>
</dbReference>
<keyword evidence="3" id="KW-0274">FAD</keyword>
<dbReference type="SUPFAM" id="SSF51905">
    <property type="entry name" value="FAD/NAD(P)-binding domain"/>
    <property type="match status" value="1"/>
</dbReference>
<reference evidence="7 8" key="1">
    <citation type="submission" date="2020-08" db="EMBL/GenBank/DDBJ databases">
        <title>Croceimicrobium hydrocarbonivorans gen. nov., sp. nov., a novel marine bacterium isolated from a bacterial consortium that degrades polyethylene terephthalate.</title>
        <authorList>
            <person name="Liu R."/>
        </authorList>
    </citation>
    <scope>NUCLEOTIDE SEQUENCE [LARGE SCALE GENOMIC DNA]</scope>
    <source>
        <strain evidence="7 8">A20-9</strain>
    </source>
</reference>
<dbReference type="PANTHER" id="PTHR43104:SF2">
    <property type="entry name" value="L-2-HYDROXYGLUTARATE DEHYDROGENASE, MITOCHONDRIAL"/>
    <property type="match status" value="1"/>
</dbReference>
<dbReference type="GO" id="GO:0047545">
    <property type="term" value="F:(S)-2-hydroxyglutarate dehydrogenase activity"/>
    <property type="evidence" value="ECO:0007669"/>
    <property type="project" value="TreeGrafter"/>
</dbReference>
<dbReference type="InterPro" id="IPR036188">
    <property type="entry name" value="FAD/NAD-bd_sf"/>
</dbReference>
<comment type="similarity">
    <text evidence="5">Belongs to the L2HGDH family.</text>
</comment>
<dbReference type="EC" id="1.1.3.-" evidence="7"/>
<dbReference type="PANTHER" id="PTHR43104">
    <property type="entry name" value="L-2-HYDROXYGLUTARATE DEHYDROGENASE, MITOCHONDRIAL"/>
    <property type="match status" value="1"/>
</dbReference>
<evidence type="ECO:0000256" key="5">
    <source>
        <dbReference type="ARBA" id="ARBA00037941"/>
    </source>
</evidence>
<gene>
    <name evidence="7" type="primary">lhgO</name>
    <name evidence="7" type="ORF">H4K34_02325</name>
</gene>
<keyword evidence="4 7" id="KW-0560">Oxidoreductase</keyword>
<sequence>MDRNFDLIVIGGGIVGLATAYKYQMAFPGHRIAILEKEDHLGAHQTGRNSGVIHSGIYYKPGSFKALNCTNGRKQIVVFAKEHGVAHDICGKIILATEEKELPILQGIFEKGQANQIEGIEMIGPDAIRDIEPFSRGIKAIRVPVTGIIDYVGFCKKLVELIKARNPKSELFLSTQFLESFREDGKEGIRTNKGNFYTQHKIFCAGLQSDRLARKEGAKPDLKIVGFRGDYYELTEEARHKVKHLIYPVPDPDFPFLGVHFTRMVDGSVECGPNAVFSFKREGYSPKSFSFKDTFESLTYPGTWKLFSRHAGQGMEEMKRAFSKKLFLDALRKMIPYLQMEDIRPVRAGVRAQALKHNGDLVDDFKIEKFGNSVHVLNAPSPAATASLAIADEILDMAGFVPKQKD</sequence>
<proteinExistence type="inferred from homology"/>
<evidence type="ECO:0000256" key="4">
    <source>
        <dbReference type="ARBA" id="ARBA00023002"/>
    </source>
</evidence>
<evidence type="ECO:0000256" key="2">
    <source>
        <dbReference type="ARBA" id="ARBA00022630"/>
    </source>
</evidence>
<dbReference type="KEGG" id="chyd:H4K34_02325"/>
<accession>A0A7H0VG52</accession>
<keyword evidence="2" id="KW-0285">Flavoprotein</keyword>
<name>A0A7H0VG52_9FLAO</name>
<comment type="cofactor">
    <cofactor evidence="1">
        <name>FAD</name>
        <dbReference type="ChEBI" id="CHEBI:57692"/>
    </cofactor>
</comment>
<dbReference type="AlphaFoldDB" id="A0A7H0VG52"/>
<dbReference type="Gene3D" id="3.30.9.10">
    <property type="entry name" value="D-Amino Acid Oxidase, subunit A, domain 2"/>
    <property type="match status" value="1"/>
</dbReference>
<evidence type="ECO:0000259" key="6">
    <source>
        <dbReference type="Pfam" id="PF01266"/>
    </source>
</evidence>
<dbReference type="GO" id="GO:0005737">
    <property type="term" value="C:cytoplasm"/>
    <property type="evidence" value="ECO:0007669"/>
    <property type="project" value="TreeGrafter"/>
</dbReference>
<keyword evidence="8" id="KW-1185">Reference proteome</keyword>
<dbReference type="InterPro" id="IPR006076">
    <property type="entry name" value="FAD-dep_OxRdtase"/>
</dbReference>
<protein>
    <submittedName>
        <fullName evidence="7">L-2-hydroxyglutarate oxidase</fullName>
        <ecNumber evidence="7">1.1.3.-</ecNumber>
    </submittedName>
</protein>
<dbReference type="Pfam" id="PF01266">
    <property type="entry name" value="DAO"/>
    <property type="match status" value="1"/>
</dbReference>
<evidence type="ECO:0000256" key="1">
    <source>
        <dbReference type="ARBA" id="ARBA00001974"/>
    </source>
</evidence>
<dbReference type="NCBIfam" id="NF008726">
    <property type="entry name" value="PRK11728.1"/>
    <property type="match status" value="1"/>
</dbReference>
<dbReference type="RefSeq" id="WP_210759227.1">
    <property type="nucleotide sequence ID" value="NZ_CP060139.1"/>
</dbReference>